<dbReference type="AlphaFoldDB" id="A0A4R7CZ79"/>
<gene>
    <name evidence="1" type="ORF">B0I21_105403</name>
</gene>
<keyword evidence="2" id="KW-1185">Reference proteome</keyword>
<reference evidence="1 2" key="1">
    <citation type="submission" date="2019-03" db="EMBL/GenBank/DDBJ databases">
        <title>Genomic Encyclopedia of Type Strains, Phase III (KMG-III): the genomes of soil and plant-associated and newly described type strains.</title>
        <authorList>
            <person name="Whitman W."/>
        </authorList>
    </citation>
    <scope>NUCLEOTIDE SEQUENCE [LARGE SCALE GENOMIC DNA]</scope>
    <source>
        <strain evidence="1 2">CGMCC 1.12801</strain>
    </source>
</reference>
<dbReference type="EMBL" id="SNZV01000005">
    <property type="protein sequence ID" value="TDS13267.1"/>
    <property type="molecule type" value="Genomic_DNA"/>
</dbReference>
<accession>A0A4R7CZ79</accession>
<dbReference type="Proteomes" id="UP000294752">
    <property type="component" value="Unassembled WGS sequence"/>
</dbReference>
<protein>
    <recommendedName>
        <fullName evidence="3">Ferritin-like metal-binding protein YciE</fullName>
    </recommendedName>
</protein>
<sequence length="168" mass="19799">MIYLRYLVTIRTISDYEMKNTMIKESILTLVTAVEKRMAVYKKAWIASQKYADHALSKVFQQYHNESFAFSKQLMDDFKLKPTRFVEDKIVKMPLENVERDNDIYSTIIACQKIEELCKGSYLKAIKDLDESLISQSFRLREQAENQYMASNHINTLLDCYRLNTRAV</sequence>
<evidence type="ECO:0008006" key="3">
    <source>
        <dbReference type="Google" id="ProtNLM"/>
    </source>
</evidence>
<evidence type="ECO:0000313" key="2">
    <source>
        <dbReference type="Proteomes" id="UP000294752"/>
    </source>
</evidence>
<evidence type="ECO:0000313" key="1">
    <source>
        <dbReference type="EMBL" id="TDS13267.1"/>
    </source>
</evidence>
<proteinExistence type="predicted"/>
<comment type="caution">
    <text evidence="1">The sequence shown here is derived from an EMBL/GenBank/DDBJ whole genome shotgun (WGS) entry which is preliminary data.</text>
</comment>
<name>A0A4R7CZ79_9SPHI</name>
<organism evidence="1 2">
    <name type="scientific">Sphingobacterium paludis</name>
    <dbReference type="NCBI Taxonomy" id="1476465"/>
    <lineage>
        <taxon>Bacteria</taxon>
        <taxon>Pseudomonadati</taxon>
        <taxon>Bacteroidota</taxon>
        <taxon>Sphingobacteriia</taxon>
        <taxon>Sphingobacteriales</taxon>
        <taxon>Sphingobacteriaceae</taxon>
        <taxon>Sphingobacterium</taxon>
    </lineage>
</organism>